<protein>
    <recommendedName>
        <fullName evidence="3">histidine kinase</fullName>
        <ecNumber evidence="3">2.7.13.3</ecNumber>
    </recommendedName>
</protein>
<proteinExistence type="predicted"/>
<evidence type="ECO:0000313" key="9">
    <source>
        <dbReference type="EMBL" id="CUO40538.1"/>
    </source>
</evidence>
<evidence type="ECO:0000256" key="3">
    <source>
        <dbReference type="ARBA" id="ARBA00012438"/>
    </source>
</evidence>
<dbReference type="CDD" id="cd00082">
    <property type="entry name" value="HisKA"/>
    <property type="match status" value="1"/>
</dbReference>
<dbReference type="GO" id="GO:0000155">
    <property type="term" value="F:phosphorelay sensor kinase activity"/>
    <property type="evidence" value="ECO:0007669"/>
    <property type="project" value="InterPro"/>
</dbReference>
<feature type="domain" description="Histidine kinase" evidence="8">
    <location>
        <begin position="69"/>
        <end position="282"/>
    </location>
</feature>
<evidence type="ECO:0000259" key="8">
    <source>
        <dbReference type="PROSITE" id="PS50109"/>
    </source>
</evidence>
<dbReference type="SUPFAM" id="SSF55874">
    <property type="entry name" value="ATPase domain of HSP90 chaperone/DNA topoisomerase II/histidine kinase"/>
    <property type="match status" value="1"/>
</dbReference>
<accession>A0A174EV44</accession>
<dbReference type="OrthoDB" id="9773956at2"/>
<dbReference type="Pfam" id="PF02518">
    <property type="entry name" value="HATPase_c"/>
    <property type="match status" value="1"/>
</dbReference>
<dbReference type="SUPFAM" id="SSF47384">
    <property type="entry name" value="Homodimeric domain of signal transducing histidine kinase"/>
    <property type="match status" value="1"/>
</dbReference>
<comment type="subcellular location">
    <subcellularLocation>
        <location evidence="2">Membrane</location>
    </subcellularLocation>
</comment>
<organism evidence="9 10">
    <name type="scientific">Faecalicatena contorta</name>
    <dbReference type="NCBI Taxonomy" id="39482"/>
    <lineage>
        <taxon>Bacteria</taxon>
        <taxon>Bacillati</taxon>
        <taxon>Bacillota</taxon>
        <taxon>Clostridia</taxon>
        <taxon>Lachnospirales</taxon>
        <taxon>Lachnospiraceae</taxon>
        <taxon>Faecalicatena</taxon>
    </lineage>
</organism>
<dbReference type="InterPro" id="IPR050351">
    <property type="entry name" value="BphY/WalK/GraS-like"/>
</dbReference>
<comment type="catalytic activity">
    <reaction evidence="1">
        <text>ATP + protein L-histidine = ADP + protein N-phospho-L-histidine.</text>
        <dbReference type="EC" id="2.7.13.3"/>
    </reaction>
</comment>
<dbReference type="PANTHER" id="PTHR45453:SF1">
    <property type="entry name" value="PHOSPHATE REGULON SENSOR PROTEIN PHOR"/>
    <property type="match status" value="1"/>
</dbReference>
<keyword evidence="5 9" id="KW-0808">Transferase</keyword>
<dbReference type="InterPro" id="IPR005467">
    <property type="entry name" value="His_kinase_dom"/>
</dbReference>
<dbReference type="GO" id="GO:0005886">
    <property type="term" value="C:plasma membrane"/>
    <property type="evidence" value="ECO:0007669"/>
    <property type="project" value="TreeGrafter"/>
</dbReference>
<dbReference type="GO" id="GO:0004721">
    <property type="term" value="F:phosphoprotein phosphatase activity"/>
    <property type="evidence" value="ECO:0007669"/>
    <property type="project" value="TreeGrafter"/>
</dbReference>
<dbReference type="CDD" id="cd00075">
    <property type="entry name" value="HATPase"/>
    <property type="match status" value="1"/>
</dbReference>
<dbReference type="Pfam" id="PF00512">
    <property type="entry name" value="HisKA"/>
    <property type="match status" value="1"/>
</dbReference>
<dbReference type="InterPro" id="IPR003594">
    <property type="entry name" value="HATPase_dom"/>
</dbReference>
<dbReference type="InterPro" id="IPR003661">
    <property type="entry name" value="HisK_dim/P_dom"/>
</dbReference>
<reference evidence="9 10" key="1">
    <citation type="submission" date="2015-09" db="EMBL/GenBank/DDBJ databases">
        <authorList>
            <consortium name="Pathogen Informatics"/>
        </authorList>
    </citation>
    <scope>NUCLEOTIDE SEQUENCE [LARGE SCALE GENOMIC DNA]</scope>
    <source>
        <strain evidence="9 10">2789STDY5834876</strain>
    </source>
</reference>
<dbReference type="RefSeq" id="WP_055153039.1">
    <property type="nucleotide sequence ID" value="NZ_JADNFP010000005.1"/>
</dbReference>
<dbReference type="SMART" id="SM00387">
    <property type="entry name" value="HATPase_c"/>
    <property type="match status" value="1"/>
</dbReference>
<dbReference type="AlphaFoldDB" id="A0A174EV44"/>
<dbReference type="EMBL" id="CYZU01000017">
    <property type="protein sequence ID" value="CUO40538.1"/>
    <property type="molecule type" value="Genomic_DNA"/>
</dbReference>
<dbReference type="STRING" id="39482.ERS852491_02105"/>
<keyword evidence="7" id="KW-0902">Two-component regulatory system</keyword>
<dbReference type="Proteomes" id="UP000095544">
    <property type="component" value="Unassembled WGS sequence"/>
</dbReference>
<name>A0A174EV44_9FIRM</name>
<dbReference type="Gene3D" id="3.30.565.10">
    <property type="entry name" value="Histidine kinase-like ATPase, C-terminal domain"/>
    <property type="match status" value="1"/>
</dbReference>
<dbReference type="InterPro" id="IPR036097">
    <property type="entry name" value="HisK_dim/P_sf"/>
</dbReference>
<keyword evidence="6" id="KW-0418">Kinase</keyword>
<dbReference type="PROSITE" id="PS50109">
    <property type="entry name" value="HIS_KIN"/>
    <property type="match status" value="1"/>
</dbReference>
<dbReference type="GO" id="GO:0016036">
    <property type="term" value="P:cellular response to phosphate starvation"/>
    <property type="evidence" value="ECO:0007669"/>
    <property type="project" value="TreeGrafter"/>
</dbReference>
<gene>
    <name evidence="9" type="primary">phoR_6</name>
    <name evidence="9" type="ORF">ERS852491_02105</name>
</gene>
<dbReference type="SMART" id="SM00388">
    <property type="entry name" value="HisKA"/>
    <property type="match status" value="1"/>
</dbReference>
<evidence type="ECO:0000256" key="4">
    <source>
        <dbReference type="ARBA" id="ARBA00022553"/>
    </source>
</evidence>
<keyword evidence="4" id="KW-0597">Phosphoprotein</keyword>
<dbReference type="PRINTS" id="PR00344">
    <property type="entry name" value="BCTRLSENSOR"/>
</dbReference>
<evidence type="ECO:0000313" key="10">
    <source>
        <dbReference type="Proteomes" id="UP000095544"/>
    </source>
</evidence>
<evidence type="ECO:0000256" key="6">
    <source>
        <dbReference type="ARBA" id="ARBA00022777"/>
    </source>
</evidence>
<dbReference type="InterPro" id="IPR036890">
    <property type="entry name" value="HATPase_C_sf"/>
</dbReference>
<evidence type="ECO:0000256" key="1">
    <source>
        <dbReference type="ARBA" id="ARBA00000085"/>
    </source>
</evidence>
<dbReference type="Gene3D" id="1.10.287.130">
    <property type="match status" value="1"/>
</dbReference>
<evidence type="ECO:0000256" key="5">
    <source>
        <dbReference type="ARBA" id="ARBA00022679"/>
    </source>
</evidence>
<evidence type="ECO:0000256" key="2">
    <source>
        <dbReference type="ARBA" id="ARBA00004370"/>
    </source>
</evidence>
<sequence>MGILKTNQTMKRLEQMLDEAMEGTFQEVNYDETELSRLESRWKQYLSTSKLSVEAARKERADIKSILSDISHQTKTPLANIILYSELLKEQPLTEEGEVIAEQLHVQAEKLEFLIKALVKMSRLESDILEVVPVKQPLRPLVENAIRDAKAHAQEKSITILEPDFDSIEAVFDLKWTEEALFNILDNGIKYSPNGSTLTVSVIEYPMYVCIRTADEGPGIPEEERSRIFSRFYRGAGNQQEEGVGIGLYLAREIVRKNDGYIKVGPGTEKGSVFEIYLGKGV</sequence>
<dbReference type="EC" id="2.7.13.3" evidence="3"/>
<evidence type="ECO:0000256" key="7">
    <source>
        <dbReference type="ARBA" id="ARBA00023012"/>
    </source>
</evidence>
<dbReference type="PANTHER" id="PTHR45453">
    <property type="entry name" value="PHOSPHATE REGULON SENSOR PROTEIN PHOR"/>
    <property type="match status" value="1"/>
</dbReference>
<dbReference type="InterPro" id="IPR004358">
    <property type="entry name" value="Sig_transdc_His_kin-like_C"/>
</dbReference>